<evidence type="ECO:0000313" key="3">
    <source>
        <dbReference type="EMBL" id="KAI9259689.1"/>
    </source>
</evidence>
<evidence type="ECO:0000256" key="1">
    <source>
        <dbReference type="SAM" id="MobiDB-lite"/>
    </source>
</evidence>
<keyword evidence="2" id="KW-1133">Transmembrane helix</keyword>
<protein>
    <submittedName>
        <fullName evidence="3">Uncharacterized protein</fullName>
    </submittedName>
</protein>
<organism evidence="3 4">
    <name type="scientific">Phascolomyces articulosus</name>
    <dbReference type="NCBI Taxonomy" id="60185"/>
    <lineage>
        <taxon>Eukaryota</taxon>
        <taxon>Fungi</taxon>
        <taxon>Fungi incertae sedis</taxon>
        <taxon>Mucoromycota</taxon>
        <taxon>Mucoromycotina</taxon>
        <taxon>Mucoromycetes</taxon>
        <taxon>Mucorales</taxon>
        <taxon>Lichtheimiaceae</taxon>
        <taxon>Phascolomyces</taxon>
    </lineage>
</organism>
<dbReference type="EMBL" id="JAIXMP010000017">
    <property type="protein sequence ID" value="KAI9259689.1"/>
    <property type="molecule type" value="Genomic_DNA"/>
</dbReference>
<accession>A0AAD5JYA1</accession>
<feature type="transmembrane region" description="Helical" evidence="2">
    <location>
        <begin position="63"/>
        <end position="86"/>
    </location>
</feature>
<comment type="caution">
    <text evidence="3">The sequence shown here is derived from an EMBL/GenBank/DDBJ whole genome shotgun (WGS) entry which is preliminary data.</text>
</comment>
<proteinExistence type="predicted"/>
<feature type="compositionally biased region" description="Basic and acidic residues" evidence="1">
    <location>
        <begin position="262"/>
        <end position="272"/>
    </location>
</feature>
<sequence length="287" mass="32035">MNEAVYDRVRERVKEYNLSEQEIKAIDTARRQLNTHTSLGGLVGGLFAFLLGKRKRFTPMQVFAVAGGGFLIGSQMGLVSGSLAGVNTIKQLPDPQRLVNLVRDVQKEMIQTRGNPVPRGPPQPQVGRGSGVEGHGQSSNTSIHGDEFSMDDYNDYAKLESGFENDPALPLSPQQQHQHQQQQTVSDSWASLQPEKPSSHPQPHQESAWDKIRAQNAPDSAWAKLRMEAQKDPDAFNQRKRAQARDEVAKALQQRNQDSIEELPRTREEAENRGGSVRKNQWGDPIE</sequence>
<keyword evidence="4" id="KW-1185">Reference proteome</keyword>
<keyword evidence="2" id="KW-0472">Membrane</keyword>
<feature type="region of interest" description="Disordered" evidence="1">
    <location>
        <begin position="111"/>
        <end position="287"/>
    </location>
</feature>
<name>A0AAD5JYA1_9FUNG</name>
<feature type="compositionally biased region" description="Low complexity" evidence="1">
    <location>
        <begin position="174"/>
        <end position="183"/>
    </location>
</feature>
<evidence type="ECO:0000313" key="4">
    <source>
        <dbReference type="Proteomes" id="UP001209540"/>
    </source>
</evidence>
<keyword evidence="2" id="KW-0812">Transmembrane</keyword>
<evidence type="ECO:0000256" key="2">
    <source>
        <dbReference type="SAM" id="Phobius"/>
    </source>
</evidence>
<reference evidence="3" key="2">
    <citation type="submission" date="2023-02" db="EMBL/GenBank/DDBJ databases">
        <authorList>
            <consortium name="DOE Joint Genome Institute"/>
            <person name="Mondo S.J."/>
            <person name="Chang Y."/>
            <person name="Wang Y."/>
            <person name="Ahrendt S."/>
            <person name="Andreopoulos W."/>
            <person name="Barry K."/>
            <person name="Beard J."/>
            <person name="Benny G.L."/>
            <person name="Blankenship S."/>
            <person name="Bonito G."/>
            <person name="Cuomo C."/>
            <person name="Desiro A."/>
            <person name="Gervers K.A."/>
            <person name="Hundley H."/>
            <person name="Kuo A."/>
            <person name="LaButti K."/>
            <person name="Lang B.F."/>
            <person name="Lipzen A."/>
            <person name="O'Donnell K."/>
            <person name="Pangilinan J."/>
            <person name="Reynolds N."/>
            <person name="Sandor L."/>
            <person name="Smith M.W."/>
            <person name="Tsang A."/>
            <person name="Grigoriev I.V."/>
            <person name="Stajich J.E."/>
            <person name="Spatafora J.W."/>
        </authorList>
    </citation>
    <scope>NUCLEOTIDE SEQUENCE</scope>
    <source>
        <strain evidence="3">RSA 2281</strain>
    </source>
</reference>
<dbReference type="AlphaFoldDB" id="A0AAD5JYA1"/>
<dbReference type="Proteomes" id="UP001209540">
    <property type="component" value="Unassembled WGS sequence"/>
</dbReference>
<reference evidence="3" key="1">
    <citation type="journal article" date="2022" name="IScience">
        <title>Evolution of zygomycete secretomes and the origins of terrestrial fungal ecologies.</title>
        <authorList>
            <person name="Chang Y."/>
            <person name="Wang Y."/>
            <person name="Mondo S."/>
            <person name="Ahrendt S."/>
            <person name="Andreopoulos W."/>
            <person name="Barry K."/>
            <person name="Beard J."/>
            <person name="Benny G.L."/>
            <person name="Blankenship S."/>
            <person name="Bonito G."/>
            <person name="Cuomo C."/>
            <person name="Desiro A."/>
            <person name="Gervers K.A."/>
            <person name="Hundley H."/>
            <person name="Kuo A."/>
            <person name="LaButti K."/>
            <person name="Lang B.F."/>
            <person name="Lipzen A."/>
            <person name="O'Donnell K."/>
            <person name="Pangilinan J."/>
            <person name="Reynolds N."/>
            <person name="Sandor L."/>
            <person name="Smith M.E."/>
            <person name="Tsang A."/>
            <person name="Grigoriev I.V."/>
            <person name="Stajich J.E."/>
            <person name="Spatafora J.W."/>
        </authorList>
    </citation>
    <scope>NUCLEOTIDE SEQUENCE</scope>
    <source>
        <strain evidence="3">RSA 2281</strain>
    </source>
</reference>
<feature type="compositionally biased region" description="Basic and acidic residues" evidence="1">
    <location>
        <begin position="225"/>
        <end position="234"/>
    </location>
</feature>
<feature type="transmembrane region" description="Helical" evidence="2">
    <location>
        <begin position="33"/>
        <end position="51"/>
    </location>
</feature>
<gene>
    <name evidence="3" type="ORF">BDA99DRAFT_561107</name>
</gene>